<dbReference type="InterPro" id="IPR011055">
    <property type="entry name" value="Dup_hybrid_motif"/>
</dbReference>
<feature type="domain" description="M23ase beta-sheet core" evidence="2">
    <location>
        <begin position="407"/>
        <end position="502"/>
    </location>
</feature>
<evidence type="ECO:0000259" key="2">
    <source>
        <dbReference type="Pfam" id="PF01551"/>
    </source>
</evidence>
<dbReference type="EMBL" id="CP047895">
    <property type="protein sequence ID" value="QHL90081.1"/>
    <property type="molecule type" value="Genomic_DNA"/>
</dbReference>
<gene>
    <name evidence="3" type="ORF">GVO57_03615</name>
</gene>
<dbReference type="KEGG" id="schy:GVO57_03615"/>
<dbReference type="Proteomes" id="UP000464468">
    <property type="component" value="Chromosome"/>
</dbReference>
<organism evidence="3 4">
    <name type="scientific">Sphingomonas changnyeongensis</name>
    <dbReference type="NCBI Taxonomy" id="2698679"/>
    <lineage>
        <taxon>Bacteria</taxon>
        <taxon>Pseudomonadati</taxon>
        <taxon>Pseudomonadota</taxon>
        <taxon>Alphaproteobacteria</taxon>
        <taxon>Sphingomonadales</taxon>
        <taxon>Sphingomonadaceae</taxon>
        <taxon>Sphingomonas</taxon>
    </lineage>
</organism>
<dbReference type="GO" id="GO:0004222">
    <property type="term" value="F:metalloendopeptidase activity"/>
    <property type="evidence" value="ECO:0007669"/>
    <property type="project" value="TreeGrafter"/>
</dbReference>
<dbReference type="PANTHER" id="PTHR21666:SF289">
    <property type="entry name" value="L-ALA--D-GLU ENDOPEPTIDASE"/>
    <property type="match status" value="1"/>
</dbReference>
<keyword evidence="4" id="KW-1185">Reference proteome</keyword>
<dbReference type="InterPro" id="IPR050570">
    <property type="entry name" value="Cell_wall_metabolism_enzyme"/>
</dbReference>
<dbReference type="Pfam" id="PF01551">
    <property type="entry name" value="Peptidase_M23"/>
    <property type="match status" value="1"/>
</dbReference>
<evidence type="ECO:0000313" key="3">
    <source>
        <dbReference type="EMBL" id="QHL90081.1"/>
    </source>
</evidence>
<evidence type="ECO:0000313" key="4">
    <source>
        <dbReference type="Proteomes" id="UP000464468"/>
    </source>
</evidence>
<dbReference type="PANTHER" id="PTHR21666">
    <property type="entry name" value="PEPTIDASE-RELATED"/>
    <property type="match status" value="1"/>
</dbReference>
<accession>A0A7Z2NUK3</accession>
<keyword evidence="1" id="KW-0732">Signal</keyword>
<proteinExistence type="predicted"/>
<protein>
    <submittedName>
        <fullName evidence="3">Peptidoglycan DD-metalloendopeptidase family protein</fullName>
    </submittedName>
</protein>
<evidence type="ECO:0000256" key="1">
    <source>
        <dbReference type="ARBA" id="ARBA00022729"/>
    </source>
</evidence>
<dbReference type="SUPFAM" id="SSF51261">
    <property type="entry name" value="Duplicated hybrid motif"/>
    <property type="match status" value="1"/>
</dbReference>
<dbReference type="Gene3D" id="2.70.70.10">
    <property type="entry name" value="Glucose Permease (Domain IIA)"/>
    <property type="match status" value="1"/>
</dbReference>
<reference evidence="3 4" key="1">
    <citation type="submission" date="2020-01" db="EMBL/GenBank/DDBJ databases">
        <title>Sphingomonas sp. C33 whole genome sequece.</title>
        <authorList>
            <person name="Park C."/>
        </authorList>
    </citation>
    <scope>NUCLEOTIDE SEQUENCE [LARGE SCALE GENOMIC DNA]</scope>
    <source>
        <strain evidence="3 4">C33</strain>
    </source>
</reference>
<dbReference type="Gene3D" id="3.10.450.350">
    <property type="match status" value="1"/>
</dbReference>
<dbReference type="CDD" id="cd12797">
    <property type="entry name" value="M23_peptidase"/>
    <property type="match status" value="1"/>
</dbReference>
<sequence>MPRRAGGVDLYQRGDQFAGPAGGTAALALDAPGLARPTAHGGIPPRNTGPFTAAPFTATRLRGAGPGGAGPGGAQGAFDRFGGRFADLDLAPDLGARIGSAEWWRGLATLGALLGAAWLLSPGGLRPLPGPVPALPDDASLAAGRAQAIAPLAWGADSGSRMAATDLVRPLAETPERPVIELTATVGAGDGFRRALARAGVGREDLATVTRLIGDAVPAGDIRPGTRIDIRLGRRPDKRVARPLDALAFRARFDLRLEVTRGDTGLTLTRVPIAVDRTPLRITGVVGSSLYRAARAAGAPARAVETYLRAVATKMSVGEIGSDARFDLIIAQQRAATGEVELGELLYAGLSQGRRRVQLLKWTVDGRDQWFEASGVGERRGALARPVSGRQTSGFGMRLHPLLGYNRFHRGIDFGAPHGAPVYAVTDGRVAFAGRSGGHGNHVRLNHDGGLGSGYSHLSRIAVRPGQPVRRGQVIGYVGSTGLSTGPHLHFEVYRQGQAIDPRKVSFTSTALLAGAELRAFRARLAGLMAVRPGAPPAFAKAPAGSGGGKAAE</sequence>
<dbReference type="InterPro" id="IPR016047">
    <property type="entry name" value="M23ase_b-sheet_dom"/>
</dbReference>
<dbReference type="AlphaFoldDB" id="A0A7Z2NUK3"/>
<name>A0A7Z2NUK3_9SPHN</name>